<dbReference type="STRING" id="747725.A0A168M4B4"/>
<evidence type="ECO:0000313" key="2">
    <source>
        <dbReference type="EMBL" id="OAD04364.1"/>
    </source>
</evidence>
<name>A0A168M4B4_MUCCL</name>
<reference evidence="2 3" key="1">
    <citation type="submission" date="2015-06" db="EMBL/GenBank/DDBJ databases">
        <title>Expansion of signal transduction pathways in fungi by whole-genome duplication.</title>
        <authorList>
            <consortium name="DOE Joint Genome Institute"/>
            <person name="Corrochano L.M."/>
            <person name="Kuo A."/>
            <person name="Marcet-Houben M."/>
            <person name="Polaino S."/>
            <person name="Salamov A."/>
            <person name="Villalobos J.M."/>
            <person name="Alvarez M.I."/>
            <person name="Avalos J."/>
            <person name="Benito E.P."/>
            <person name="Benoit I."/>
            <person name="Burger G."/>
            <person name="Camino L.P."/>
            <person name="Canovas D."/>
            <person name="Cerda-Olmedo E."/>
            <person name="Cheng J.-F."/>
            <person name="Dominguez A."/>
            <person name="Elias M."/>
            <person name="Eslava A.P."/>
            <person name="Glaser F."/>
            <person name="Grimwood J."/>
            <person name="Gutierrez G."/>
            <person name="Heitman J."/>
            <person name="Henrissat B."/>
            <person name="Iturriaga E.A."/>
            <person name="Lang B.F."/>
            <person name="Lavin J.L."/>
            <person name="Lee S."/>
            <person name="Li W."/>
            <person name="Lindquist E."/>
            <person name="Lopez-Garcia S."/>
            <person name="Luque E.M."/>
            <person name="Marcos A.T."/>
            <person name="Martin J."/>
            <person name="Mccluskey K."/>
            <person name="Medina H.R."/>
            <person name="Miralles-Duran A."/>
            <person name="Miyazaki A."/>
            <person name="Munoz-Torres E."/>
            <person name="Oguiza J.A."/>
            <person name="Ohm R."/>
            <person name="Olmedo M."/>
            <person name="Orejas M."/>
            <person name="Ortiz-Castellanos L."/>
            <person name="Pisabarro A.G."/>
            <person name="Rodriguez-Romero J."/>
            <person name="Ruiz-Herrera J."/>
            <person name="Ruiz-Vazquez R."/>
            <person name="Sanz C."/>
            <person name="Schackwitz W."/>
            <person name="Schmutz J."/>
            <person name="Shahriari M."/>
            <person name="Shelest E."/>
            <person name="Silva-Franco F."/>
            <person name="Soanes D."/>
            <person name="Syed K."/>
            <person name="Tagua V.G."/>
            <person name="Talbot N.J."/>
            <person name="Thon M."/>
            <person name="De Vries R.P."/>
            <person name="Wiebenga A."/>
            <person name="Yadav J.S."/>
            <person name="Braun E.L."/>
            <person name="Baker S."/>
            <person name="Garre V."/>
            <person name="Horwitz B."/>
            <person name="Torres-Martinez S."/>
            <person name="Idnurm A."/>
            <person name="Herrera-Estrella A."/>
            <person name="Gabaldon T."/>
            <person name="Grigoriev I.V."/>
        </authorList>
    </citation>
    <scope>NUCLEOTIDE SEQUENCE [LARGE SCALE GENOMIC DNA]</scope>
    <source>
        <strain evidence="2 3">CBS 277.49</strain>
    </source>
</reference>
<dbReference type="InterPro" id="IPR001810">
    <property type="entry name" value="F-box_dom"/>
</dbReference>
<protein>
    <recommendedName>
        <fullName evidence="1">F-box domain-containing protein</fullName>
    </recommendedName>
</protein>
<dbReference type="VEuPathDB" id="FungiDB:MUCCIDRAFT_183397"/>
<dbReference type="Proteomes" id="UP000077051">
    <property type="component" value="Unassembled WGS sequence"/>
</dbReference>
<evidence type="ECO:0000313" key="3">
    <source>
        <dbReference type="Proteomes" id="UP000077051"/>
    </source>
</evidence>
<feature type="domain" description="F-box" evidence="1">
    <location>
        <begin position="26"/>
        <end position="75"/>
    </location>
</feature>
<dbReference type="CDD" id="cd09917">
    <property type="entry name" value="F-box_SF"/>
    <property type="match status" value="1"/>
</dbReference>
<accession>A0A168M4B4</accession>
<evidence type="ECO:0000259" key="1">
    <source>
        <dbReference type="PROSITE" id="PS50181"/>
    </source>
</evidence>
<dbReference type="InterPro" id="IPR036047">
    <property type="entry name" value="F-box-like_dom_sf"/>
</dbReference>
<keyword evidence="3" id="KW-1185">Reference proteome</keyword>
<sequence>MLKKHFKLPFGYKAKKVAALSSKNKPDLISHLPKELLQCIYQQLDSQDIEAFNQTCRSFHSVVIQPSSKAAWIMTHYGARFALYYALLAIPQHCHGDFLHMLFNRGAAVPRHVLQRLIQVYLKPVEKRRRRSSFDTFDLDAFFAQQVQLLSFDGYATILQKGHELYGRDLDLTANYHDLTSMPLSSDWYFPAPAPVDTNLRPLLKLAQTEPDLFALMDPVFTFDPVARASLWEAAFLILFDEAFRATAPTQERQAQLLNLPLSSQVRLVGPLTDQQLFCQVFANFFTKYPVGYCPSRTMHKLLALLKQYVKPSFNIDVALEHMVHANLGRSDTIESVDKFLKQK</sequence>
<dbReference type="OrthoDB" id="270318at2759"/>
<organism evidence="2 3">
    <name type="scientific">Mucor lusitanicus CBS 277.49</name>
    <dbReference type="NCBI Taxonomy" id="747725"/>
    <lineage>
        <taxon>Eukaryota</taxon>
        <taxon>Fungi</taxon>
        <taxon>Fungi incertae sedis</taxon>
        <taxon>Mucoromycota</taxon>
        <taxon>Mucoromycotina</taxon>
        <taxon>Mucoromycetes</taxon>
        <taxon>Mucorales</taxon>
        <taxon>Mucorineae</taxon>
        <taxon>Mucoraceae</taxon>
        <taxon>Mucor</taxon>
    </lineage>
</organism>
<dbReference type="Pfam" id="PF12937">
    <property type="entry name" value="F-box-like"/>
    <property type="match status" value="1"/>
</dbReference>
<comment type="caution">
    <text evidence="2">The sequence shown here is derived from an EMBL/GenBank/DDBJ whole genome shotgun (WGS) entry which is preliminary data.</text>
</comment>
<dbReference type="PROSITE" id="PS50181">
    <property type="entry name" value="FBOX"/>
    <property type="match status" value="1"/>
</dbReference>
<dbReference type="Gene3D" id="1.20.1280.50">
    <property type="match status" value="1"/>
</dbReference>
<dbReference type="EMBL" id="AMYB01000003">
    <property type="protein sequence ID" value="OAD04364.1"/>
    <property type="molecule type" value="Genomic_DNA"/>
</dbReference>
<gene>
    <name evidence="2" type="ORF">MUCCIDRAFT_183397</name>
</gene>
<proteinExistence type="predicted"/>
<dbReference type="AlphaFoldDB" id="A0A168M4B4"/>
<dbReference type="SUPFAM" id="SSF81383">
    <property type="entry name" value="F-box domain"/>
    <property type="match status" value="1"/>
</dbReference>